<dbReference type="InterPro" id="IPR010982">
    <property type="entry name" value="Lambda_DNA-bd_dom_sf"/>
</dbReference>
<dbReference type="Gene3D" id="1.10.260.40">
    <property type="entry name" value="lambda repressor-like DNA-binding domains"/>
    <property type="match status" value="2"/>
</dbReference>
<dbReference type="Proteomes" id="UP000008332">
    <property type="component" value="Plasmid unnamed1"/>
</dbReference>
<accession>Q21Q29</accession>
<dbReference type="SUPFAM" id="SSF47413">
    <property type="entry name" value="lambda repressor-like DNA-binding domains"/>
    <property type="match status" value="1"/>
</dbReference>
<dbReference type="eggNOG" id="COG0568">
    <property type="taxonomic scope" value="Bacteria"/>
</dbReference>
<geneLocation type="plasmid" evidence="3">
    <name>pDSM15236</name>
</geneLocation>
<dbReference type="EMBL" id="CP000268">
    <property type="protein sequence ID" value="ABD72116.1"/>
    <property type="molecule type" value="Genomic_DNA"/>
</dbReference>
<gene>
    <name evidence="2" type="ordered locus">Rfer_4430</name>
</gene>
<feature type="domain" description="HTH cro/C1-type" evidence="1">
    <location>
        <begin position="299"/>
        <end position="355"/>
    </location>
</feature>
<evidence type="ECO:0000313" key="2">
    <source>
        <dbReference type="EMBL" id="ABD72116.1"/>
    </source>
</evidence>
<feature type="domain" description="HTH cro/C1-type" evidence="1">
    <location>
        <begin position="207"/>
        <end position="263"/>
    </location>
</feature>
<organism evidence="2 3">
    <name type="scientific">Albidiferax ferrireducens (strain ATCC BAA-621 / DSM 15236 / T118)</name>
    <name type="common">Rhodoferax ferrireducens</name>
    <dbReference type="NCBI Taxonomy" id="338969"/>
    <lineage>
        <taxon>Bacteria</taxon>
        <taxon>Pseudomonadati</taxon>
        <taxon>Pseudomonadota</taxon>
        <taxon>Betaproteobacteria</taxon>
        <taxon>Burkholderiales</taxon>
        <taxon>Comamonadaceae</taxon>
        <taxon>Rhodoferax</taxon>
    </lineage>
</organism>
<keyword evidence="2" id="KW-0614">Plasmid</keyword>
<sequence length="887" mass="98324">MSQNVGGRPRNDSGGVQASARLRSRRLDLGLTKIKVANDIGIPKGNYAYLERNFSEHLQNRHLEKLAILLSAPKEWIRTGEGELPPASERAKDPDPPLIEVFTSGNECEVAVRISMRRTEMGITKPQMAKVLEIAVNSYSYLEKRCSPKAQKRHVSAIACVLHASQDWLLYGQGTPPTVPDIKLLAAELEAQSGPQSPELRIVLSQRAKKRRKALGLKVQKCAEQIGVSEAEFSQMEYCLRAVVDQHVEDLWEGVLKVQNGWLRDPRVNETELPLAYLNGAYVKRSALATHDRIALAERAKKRRVALGMKVSECASAAGLNMANFAQNERILRKFPDIDVEAKWEAALLVPAGWLRDQTIEALPLAFPASVLIPGSAYAADAVVTWHTVSKEIRAAAAWLSRKAILRRTTEWGLLTPTEKSWAEIFSVRYGVQGEGQSTLESGGKRVGVTRERIRQIVKKMTERADGLKMPTPRLDELAVEISRLAPATVAQLDIELKHKLGEELTIQSAQRFSVEIFGKKLAKFASSPWSQNQSNLDHVLKSGSQIEDDSLIRSARSVALKMIRGSGAANIHFVCGAVSDELDTEVSIKEVKTAIEMVDGFEWLAEPDGWFWFGNDIGDNRLQNVTKKVMAAADRKVDIDEIYTAMGRSQRGYYKADDSKPFVIEAPSVILAKVLQRTPWLTRIQKNDFFANDETVLQGALSDVEAEIIKVIRANDGVAVKYEIDAHVDRTLDVTTIATANALGKSPCFVQPAKGMYSICGCDIEPHALARAASFADSLFNRGTNATIDDKGYFTFEFELSEYHTKHKFIGMPGSLSRKLSAGEYALEDQAAPAFITKRESGLILLSKMMPRLSQLNAKVGESFRLRINPERMVASLHRVEARSAQ</sequence>
<reference evidence="3" key="1">
    <citation type="submission" date="2006-02" db="EMBL/GenBank/DDBJ databases">
        <title>Complete sequence of plasmid 1 of Rhodoferax ferrireducens DSM 15236.</title>
        <authorList>
            <person name="Copeland A."/>
            <person name="Lucas S."/>
            <person name="Lapidus A."/>
            <person name="Barry K."/>
            <person name="Detter J.C."/>
            <person name="Glavina del Rio T."/>
            <person name="Hammon N."/>
            <person name="Israni S."/>
            <person name="Pitluck S."/>
            <person name="Brettin T."/>
            <person name="Bruce D."/>
            <person name="Han C."/>
            <person name="Tapia R."/>
            <person name="Gilna P."/>
            <person name="Kiss H."/>
            <person name="Schmutz J."/>
            <person name="Larimer F."/>
            <person name="Land M."/>
            <person name="Kyrpides N."/>
            <person name="Ivanova N."/>
            <person name="Richardson P."/>
        </authorList>
    </citation>
    <scope>NUCLEOTIDE SEQUENCE [LARGE SCALE GENOMIC DNA]</scope>
    <source>
        <strain evidence="3">ATCC BAA-621 / DSM 15236 / T118</strain>
        <plasmid evidence="3">Plasmid pDSM15236</plasmid>
    </source>
</reference>
<feature type="domain" description="HTH cro/C1-type" evidence="1">
    <location>
        <begin position="113"/>
        <end position="169"/>
    </location>
</feature>
<dbReference type="AlphaFoldDB" id="Q21Q29"/>
<keyword evidence="3" id="KW-1185">Reference proteome</keyword>
<evidence type="ECO:0000259" key="1">
    <source>
        <dbReference type="SMART" id="SM00530"/>
    </source>
</evidence>
<dbReference type="InterPro" id="IPR001387">
    <property type="entry name" value="Cro/C1-type_HTH"/>
</dbReference>
<dbReference type="HOGENOM" id="CLU_325136_0_0_4"/>
<name>Q21Q29_ALBFT</name>
<dbReference type="KEGG" id="rfr:Rfer_4430"/>
<evidence type="ECO:0000313" key="3">
    <source>
        <dbReference type="Proteomes" id="UP000008332"/>
    </source>
</evidence>
<dbReference type="GO" id="GO:0003677">
    <property type="term" value="F:DNA binding"/>
    <property type="evidence" value="ECO:0007669"/>
    <property type="project" value="InterPro"/>
</dbReference>
<dbReference type="eggNOG" id="COG1396">
    <property type="taxonomic scope" value="Bacteria"/>
</dbReference>
<dbReference type="OrthoDB" id="9090421at2"/>
<dbReference type="CDD" id="cd00093">
    <property type="entry name" value="HTH_XRE"/>
    <property type="match status" value="1"/>
</dbReference>
<feature type="domain" description="HTH cro/C1-type" evidence="1">
    <location>
        <begin position="21"/>
        <end position="77"/>
    </location>
</feature>
<dbReference type="SMART" id="SM00530">
    <property type="entry name" value="HTH_XRE"/>
    <property type="match status" value="4"/>
</dbReference>
<protein>
    <submittedName>
        <fullName evidence="2">Transcriptional regulator, XRE family</fullName>
    </submittedName>
</protein>
<dbReference type="InterPro" id="IPR036388">
    <property type="entry name" value="WH-like_DNA-bd_sf"/>
</dbReference>
<dbReference type="Gene3D" id="1.10.10.10">
    <property type="entry name" value="Winged helix-like DNA-binding domain superfamily/Winged helix DNA-binding domain"/>
    <property type="match status" value="1"/>
</dbReference>
<proteinExistence type="predicted"/>